<feature type="transmembrane region" description="Helical" evidence="6">
    <location>
        <begin position="202"/>
        <end position="222"/>
    </location>
</feature>
<gene>
    <name evidence="8" type="ORF">CLV31_104246</name>
</gene>
<feature type="transmembrane region" description="Helical" evidence="6">
    <location>
        <begin position="259"/>
        <end position="280"/>
    </location>
</feature>
<evidence type="ECO:0000256" key="5">
    <source>
        <dbReference type="ARBA" id="ARBA00023136"/>
    </source>
</evidence>
<name>A0A326RW29_9BACT</name>
<evidence type="ECO:0000256" key="6">
    <source>
        <dbReference type="SAM" id="Phobius"/>
    </source>
</evidence>
<dbReference type="Proteomes" id="UP000248917">
    <property type="component" value="Unassembled WGS sequence"/>
</dbReference>
<dbReference type="PANTHER" id="PTHR23519:SF1">
    <property type="entry name" value="AUTOPHAGY-RELATED PROTEIN 22"/>
    <property type="match status" value="1"/>
</dbReference>
<evidence type="ECO:0000313" key="9">
    <source>
        <dbReference type="Proteomes" id="UP000248917"/>
    </source>
</evidence>
<feature type="transmembrane region" description="Helical" evidence="6">
    <location>
        <begin position="65"/>
        <end position="89"/>
    </location>
</feature>
<comment type="subcellular location">
    <subcellularLocation>
        <location evidence="1">Endomembrane system</location>
        <topology evidence="1">Multi-pass membrane protein</topology>
    </subcellularLocation>
</comment>
<dbReference type="SUPFAM" id="SSF103473">
    <property type="entry name" value="MFS general substrate transporter"/>
    <property type="match status" value="1"/>
</dbReference>
<accession>A0A326RW29</accession>
<reference evidence="8 9" key="1">
    <citation type="submission" date="2018-06" db="EMBL/GenBank/DDBJ databases">
        <title>Genomic Encyclopedia of Archaeal and Bacterial Type Strains, Phase II (KMG-II): from individual species to whole genera.</title>
        <authorList>
            <person name="Goeker M."/>
        </authorList>
    </citation>
    <scope>NUCLEOTIDE SEQUENCE [LARGE SCALE GENOMIC DNA]</scope>
    <source>
        <strain evidence="8 9">T4</strain>
    </source>
</reference>
<keyword evidence="9" id="KW-1185">Reference proteome</keyword>
<dbReference type="Pfam" id="PF11700">
    <property type="entry name" value="ATG22"/>
    <property type="match status" value="2"/>
</dbReference>
<dbReference type="InterPro" id="IPR024671">
    <property type="entry name" value="Atg22-like"/>
</dbReference>
<evidence type="ECO:0000256" key="2">
    <source>
        <dbReference type="ARBA" id="ARBA00022448"/>
    </source>
</evidence>
<keyword evidence="5 6" id="KW-0472">Membrane</keyword>
<dbReference type="InterPro" id="IPR036259">
    <property type="entry name" value="MFS_trans_sf"/>
</dbReference>
<dbReference type="InterPro" id="IPR050495">
    <property type="entry name" value="ATG22/LtaA_families"/>
</dbReference>
<proteinExistence type="predicted"/>
<dbReference type="PANTHER" id="PTHR23519">
    <property type="entry name" value="AUTOPHAGY-RELATED PROTEIN 22"/>
    <property type="match status" value="1"/>
</dbReference>
<feature type="transmembrane region" description="Helical" evidence="6">
    <location>
        <begin position="127"/>
        <end position="150"/>
    </location>
</feature>
<evidence type="ECO:0000313" key="8">
    <source>
        <dbReference type="EMBL" id="PZV84594.1"/>
    </source>
</evidence>
<protein>
    <submittedName>
        <fullName evidence="8">UMF1 family MFS transporter</fullName>
    </submittedName>
</protein>
<feature type="transmembrane region" description="Helical" evidence="6">
    <location>
        <begin position="101"/>
        <end position="121"/>
    </location>
</feature>
<organism evidence="8 9">
    <name type="scientific">Algoriphagus aquaeductus</name>
    <dbReference type="NCBI Taxonomy" id="475299"/>
    <lineage>
        <taxon>Bacteria</taxon>
        <taxon>Pseudomonadati</taxon>
        <taxon>Bacteroidota</taxon>
        <taxon>Cytophagia</taxon>
        <taxon>Cytophagales</taxon>
        <taxon>Cyclobacteriaceae</taxon>
        <taxon>Algoriphagus</taxon>
    </lineage>
</organism>
<comment type="caution">
    <text evidence="8">The sequence shown here is derived from an EMBL/GenBank/DDBJ whole genome shotgun (WGS) entry which is preliminary data.</text>
</comment>
<dbReference type="PROSITE" id="PS50850">
    <property type="entry name" value="MFS"/>
    <property type="match status" value="1"/>
</dbReference>
<feature type="transmembrane region" description="Helical" evidence="6">
    <location>
        <begin position="21"/>
        <end position="45"/>
    </location>
</feature>
<sequence length="444" mass="49374">MAFLLDSMKLKLNNKKKVQNAWAMYDWANSVYSLVITSTIFPVYYNSVTKGVDGSDRVSFFGWEVVNTVLYSYSISFSFFIIALISPLLSGMADASGRKLAFMKFFAYLGSISCVGLFFFDGSNLEFGILCSVMASVGYAGSIVFYNAYLPEIASESEYDFLSARGFALGYIGSVILLVFNLLTIQFPDLFGFPEGSFAPRFSFLITGLWWAGFSQIPFRFLPKNPYKKSIHRGLLLKGYQEISAVFKLVRAMPMMNRFLASFFFYSMGVQTVMYLAASFGDKELGLPGDQLILTVLIIQFVAIGGSYLFAFLSAKFGNKISLMMMVLIWIGICGAAYYVYTVYEFYALAFVVGMVMGGIQSLSRSTYSKLIPEDTTEHASFFSFYDVTEKMAIVIGTFTYGAIEQWTGSMRNSAVSLGIFFLVGLGFLVLVTIPKKALSTKVS</sequence>
<keyword evidence="3 6" id="KW-0812">Transmembrane</keyword>
<keyword evidence="4 6" id="KW-1133">Transmembrane helix</keyword>
<dbReference type="AlphaFoldDB" id="A0A326RW29"/>
<dbReference type="InterPro" id="IPR020846">
    <property type="entry name" value="MFS_dom"/>
</dbReference>
<feature type="transmembrane region" description="Helical" evidence="6">
    <location>
        <begin position="162"/>
        <end position="182"/>
    </location>
</feature>
<dbReference type="GO" id="GO:0022857">
    <property type="term" value="F:transmembrane transporter activity"/>
    <property type="evidence" value="ECO:0007669"/>
    <property type="project" value="InterPro"/>
</dbReference>
<evidence type="ECO:0000256" key="1">
    <source>
        <dbReference type="ARBA" id="ARBA00004127"/>
    </source>
</evidence>
<evidence type="ECO:0000256" key="4">
    <source>
        <dbReference type="ARBA" id="ARBA00022989"/>
    </source>
</evidence>
<evidence type="ECO:0000259" key="7">
    <source>
        <dbReference type="PROSITE" id="PS50850"/>
    </source>
</evidence>
<dbReference type="GO" id="GO:0012505">
    <property type="term" value="C:endomembrane system"/>
    <property type="evidence" value="ECO:0007669"/>
    <property type="project" value="UniProtKB-SubCell"/>
</dbReference>
<feature type="domain" description="Major facilitator superfamily (MFS) profile" evidence="7">
    <location>
        <begin position="255"/>
        <end position="444"/>
    </location>
</feature>
<evidence type="ECO:0000256" key="3">
    <source>
        <dbReference type="ARBA" id="ARBA00022692"/>
    </source>
</evidence>
<dbReference type="Gene3D" id="1.20.1250.20">
    <property type="entry name" value="MFS general substrate transporter like domains"/>
    <property type="match status" value="1"/>
</dbReference>
<keyword evidence="2" id="KW-0813">Transport</keyword>
<feature type="transmembrane region" description="Helical" evidence="6">
    <location>
        <begin position="321"/>
        <end position="340"/>
    </location>
</feature>
<dbReference type="EMBL" id="QKTX01000004">
    <property type="protein sequence ID" value="PZV84594.1"/>
    <property type="molecule type" value="Genomic_DNA"/>
</dbReference>
<feature type="transmembrane region" description="Helical" evidence="6">
    <location>
        <begin position="416"/>
        <end position="434"/>
    </location>
</feature>
<feature type="transmembrane region" description="Helical" evidence="6">
    <location>
        <begin position="292"/>
        <end position="314"/>
    </location>
</feature>